<evidence type="ECO:0000313" key="4">
    <source>
        <dbReference type="Proteomes" id="UP000320184"/>
    </source>
</evidence>
<comment type="caution">
    <text evidence="3">The sequence shown here is derived from an EMBL/GenBank/DDBJ whole genome shotgun (WGS) entry which is preliminary data.</text>
</comment>
<dbReference type="EMBL" id="VBOT01000038">
    <property type="protein sequence ID" value="TMQ52280.1"/>
    <property type="molecule type" value="Genomic_DNA"/>
</dbReference>
<dbReference type="Pfam" id="PF03033">
    <property type="entry name" value="Glyco_transf_28"/>
    <property type="match status" value="1"/>
</dbReference>
<evidence type="ECO:0000259" key="1">
    <source>
        <dbReference type="Pfam" id="PF03033"/>
    </source>
</evidence>
<protein>
    <submittedName>
        <fullName evidence="3">Glycosyltransferase</fullName>
    </submittedName>
</protein>
<accession>A0A538SLM5</accession>
<dbReference type="InterPro" id="IPR004276">
    <property type="entry name" value="GlycoTrans_28_N"/>
</dbReference>
<dbReference type="InterPro" id="IPR010610">
    <property type="entry name" value="EryCIII-like_C"/>
</dbReference>
<dbReference type="InterPro" id="IPR050426">
    <property type="entry name" value="Glycosyltransferase_28"/>
</dbReference>
<feature type="domain" description="Erythromycin biosynthesis protein CIII-like C-terminal" evidence="2">
    <location>
        <begin position="298"/>
        <end position="402"/>
    </location>
</feature>
<name>A0A538SLM5_UNCEI</name>
<dbReference type="InterPro" id="IPR002213">
    <property type="entry name" value="UDP_glucos_trans"/>
</dbReference>
<dbReference type="Proteomes" id="UP000320184">
    <property type="component" value="Unassembled WGS sequence"/>
</dbReference>
<proteinExistence type="predicted"/>
<sequence>MARIVLTTFGTLGDLNPYIAVARELGARGHRPVIATHASYRERVERAGSEFHPVRPDFTDFGELAEVYRRSMDARSGSRYVVLRLALPFVRASHADLEAACRGADALVNHMLTFAAPLVAEKTGMPRIHTLLQPYALFSAFDPPLDASMPGSAWLRRLGPGVCKRLWWLARAASRSWFREVSALRAELRLPSTAHPLFDGASAALNLALFSSVLAAPQPDWPPRTIVTGFPLHDRDERGEGMPAELRTFLDQGPAPIVFTLGSSGVWSAGSFYDEAADAARRLGMRAVLLTGANRPPALPRDVVAVGYAPHSELFPRAAAIVHQGGIGTTGQALRAGRPTLIVPFSHDQPDNAARCARLGVARVVPRRLARAGRLAREFRALLDDSGLRSRAEQVASRVRAEDGAKIAADAIEGLLGAGCSASPRRASATLPGR</sequence>
<reference evidence="3 4" key="1">
    <citation type="journal article" date="2019" name="Nat. Microbiol.">
        <title>Mediterranean grassland soil C-N compound turnover is dependent on rainfall and depth, and is mediated by genomically divergent microorganisms.</title>
        <authorList>
            <person name="Diamond S."/>
            <person name="Andeer P.F."/>
            <person name="Li Z."/>
            <person name="Crits-Christoph A."/>
            <person name="Burstein D."/>
            <person name="Anantharaman K."/>
            <person name="Lane K.R."/>
            <person name="Thomas B.C."/>
            <person name="Pan C."/>
            <person name="Northen T.R."/>
            <person name="Banfield J.F."/>
        </authorList>
    </citation>
    <scope>NUCLEOTIDE SEQUENCE [LARGE SCALE GENOMIC DNA]</scope>
    <source>
        <strain evidence="3">WS_3</strain>
    </source>
</reference>
<dbReference type="PANTHER" id="PTHR48050:SF13">
    <property type="entry name" value="STEROL 3-BETA-GLUCOSYLTRANSFERASE UGT80A2"/>
    <property type="match status" value="1"/>
</dbReference>
<evidence type="ECO:0000259" key="2">
    <source>
        <dbReference type="Pfam" id="PF06722"/>
    </source>
</evidence>
<dbReference type="GO" id="GO:0008194">
    <property type="term" value="F:UDP-glycosyltransferase activity"/>
    <property type="evidence" value="ECO:0007669"/>
    <property type="project" value="InterPro"/>
</dbReference>
<dbReference type="GO" id="GO:0033072">
    <property type="term" value="P:vancomycin biosynthetic process"/>
    <property type="evidence" value="ECO:0007669"/>
    <property type="project" value="UniProtKB-ARBA"/>
</dbReference>
<dbReference type="Gene3D" id="3.40.50.2000">
    <property type="entry name" value="Glycogen Phosphorylase B"/>
    <property type="match status" value="2"/>
</dbReference>
<dbReference type="GO" id="GO:0016758">
    <property type="term" value="F:hexosyltransferase activity"/>
    <property type="evidence" value="ECO:0007669"/>
    <property type="project" value="InterPro"/>
</dbReference>
<gene>
    <name evidence="3" type="ORF">E6K73_03365</name>
</gene>
<evidence type="ECO:0000313" key="3">
    <source>
        <dbReference type="EMBL" id="TMQ52280.1"/>
    </source>
</evidence>
<keyword evidence="3" id="KW-0808">Transferase</keyword>
<dbReference type="PANTHER" id="PTHR48050">
    <property type="entry name" value="STEROL 3-BETA-GLUCOSYLTRANSFERASE"/>
    <property type="match status" value="1"/>
</dbReference>
<dbReference type="CDD" id="cd03784">
    <property type="entry name" value="GT1_Gtf-like"/>
    <property type="match status" value="1"/>
</dbReference>
<feature type="domain" description="Glycosyltransferase family 28 N-terminal" evidence="1">
    <location>
        <begin position="4"/>
        <end position="57"/>
    </location>
</feature>
<dbReference type="Pfam" id="PF06722">
    <property type="entry name" value="EryCIII-like_C"/>
    <property type="match status" value="1"/>
</dbReference>
<organism evidence="3 4">
    <name type="scientific">Eiseniibacteriota bacterium</name>
    <dbReference type="NCBI Taxonomy" id="2212470"/>
    <lineage>
        <taxon>Bacteria</taxon>
        <taxon>Candidatus Eiseniibacteriota</taxon>
    </lineage>
</organism>
<dbReference type="SUPFAM" id="SSF53756">
    <property type="entry name" value="UDP-Glycosyltransferase/glycogen phosphorylase"/>
    <property type="match status" value="1"/>
</dbReference>
<dbReference type="AlphaFoldDB" id="A0A538SLM5"/>
<dbReference type="GO" id="GO:0005975">
    <property type="term" value="P:carbohydrate metabolic process"/>
    <property type="evidence" value="ECO:0007669"/>
    <property type="project" value="InterPro"/>
</dbReference>